<evidence type="ECO:0000313" key="2">
    <source>
        <dbReference type="Proteomes" id="UP001651690"/>
    </source>
</evidence>
<evidence type="ECO:0000313" key="1">
    <source>
        <dbReference type="EMBL" id="MCP9276663.1"/>
    </source>
</evidence>
<protein>
    <submittedName>
        <fullName evidence="1">Uncharacterized protein</fullName>
    </submittedName>
</protein>
<gene>
    <name evidence="1" type="ORF">NM203_31220</name>
</gene>
<keyword evidence="2" id="KW-1185">Reference proteome</keyword>
<dbReference type="EMBL" id="JANDBD010000018">
    <property type="protein sequence ID" value="MCP9276663.1"/>
    <property type="molecule type" value="Genomic_DNA"/>
</dbReference>
<reference evidence="1 2" key="1">
    <citation type="submission" date="2022-06" db="EMBL/GenBank/DDBJ databases">
        <title>Mycolicibacterium sp. CAU 1645 isolated from seawater.</title>
        <authorList>
            <person name="Kim W."/>
        </authorList>
    </citation>
    <scope>NUCLEOTIDE SEQUENCE [LARGE SCALE GENOMIC DNA]</scope>
    <source>
        <strain evidence="1 2">CAU 1645</strain>
    </source>
</reference>
<comment type="caution">
    <text evidence="1">The sequence shown here is derived from an EMBL/GenBank/DDBJ whole genome shotgun (WGS) entry which is preliminary data.</text>
</comment>
<accession>A0ABT1MBW2</accession>
<name>A0ABT1MBW2_9MYCO</name>
<sequence>MPTLVQRLAVALGADVTLIEEDEDGLTISHDGTPASLRVVALADDLEMVSLTQPLAWDLPLNAKIRERVAAHASKTMLGTVVLVEKLVDSDVNGSSAKGSTRRASAKKVADVLLRYNFPAGGLTDDALRTLILLVLATGEDVKRDLSA</sequence>
<dbReference type="Proteomes" id="UP001651690">
    <property type="component" value="Unassembled WGS sequence"/>
</dbReference>
<organism evidence="1 2">
    <name type="scientific">Mycolicibacterium arenosum</name>
    <dbReference type="NCBI Taxonomy" id="2952157"/>
    <lineage>
        <taxon>Bacteria</taxon>
        <taxon>Bacillati</taxon>
        <taxon>Actinomycetota</taxon>
        <taxon>Actinomycetes</taxon>
        <taxon>Mycobacteriales</taxon>
        <taxon>Mycobacteriaceae</taxon>
        <taxon>Mycolicibacterium</taxon>
    </lineage>
</organism>
<dbReference type="RefSeq" id="WP_255064795.1">
    <property type="nucleotide sequence ID" value="NZ_JANDBD010000018.1"/>
</dbReference>
<proteinExistence type="predicted"/>